<dbReference type="InterPro" id="IPR024925">
    <property type="entry name" value="Malonyl_CoA-ACP_transAc"/>
</dbReference>
<dbReference type="SUPFAM" id="SSF52151">
    <property type="entry name" value="FabD/lysophospholipase-like"/>
    <property type="match status" value="1"/>
</dbReference>
<dbReference type="AlphaFoldDB" id="A0A7W8E7V3"/>
<dbReference type="NCBIfam" id="TIGR03131">
    <property type="entry name" value="malonate_mdcH"/>
    <property type="match status" value="1"/>
</dbReference>
<evidence type="ECO:0000256" key="5">
    <source>
        <dbReference type="ARBA" id="ARBA00048462"/>
    </source>
</evidence>
<feature type="active site" evidence="7">
    <location>
        <position position="195"/>
    </location>
</feature>
<dbReference type="InterPro" id="IPR017554">
    <property type="entry name" value="Malonate_deCOase_MdcHsu"/>
</dbReference>
<gene>
    <name evidence="9" type="ORF">HDF15_000114</name>
</gene>
<dbReference type="Pfam" id="PF00698">
    <property type="entry name" value="Acyl_transf_1"/>
    <property type="match status" value="1"/>
</dbReference>
<dbReference type="InterPro" id="IPR016036">
    <property type="entry name" value="Malonyl_transacylase_ACP-bd"/>
</dbReference>
<name>A0A7W8E7V3_9BACT</name>
<evidence type="ECO:0000256" key="4">
    <source>
        <dbReference type="ARBA" id="ARBA00023315"/>
    </source>
</evidence>
<organism evidence="9 10">
    <name type="scientific">Granulicella mallensis</name>
    <dbReference type="NCBI Taxonomy" id="940614"/>
    <lineage>
        <taxon>Bacteria</taxon>
        <taxon>Pseudomonadati</taxon>
        <taxon>Acidobacteriota</taxon>
        <taxon>Terriglobia</taxon>
        <taxon>Terriglobales</taxon>
        <taxon>Acidobacteriaceae</taxon>
        <taxon>Granulicella</taxon>
    </lineage>
</organism>
<evidence type="ECO:0000313" key="10">
    <source>
        <dbReference type="Proteomes" id="UP000584867"/>
    </source>
</evidence>
<dbReference type="InterPro" id="IPR016035">
    <property type="entry name" value="Acyl_Trfase/lysoPLipase"/>
</dbReference>
<comment type="similarity">
    <text evidence="6">Belongs to the fabD family.</text>
</comment>
<dbReference type="InterPro" id="IPR050858">
    <property type="entry name" value="Mal-CoA-ACP_Trans/PKS_FabD"/>
</dbReference>
<evidence type="ECO:0000256" key="7">
    <source>
        <dbReference type="PIRSR" id="PIRSR000446-1"/>
    </source>
</evidence>
<evidence type="ECO:0000256" key="2">
    <source>
        <dbReference type="ARBA" id="ARBA00018953"/>
    </source>
</evidence>
<reference evidence="9 10" key="1">
    <citation type="submission" date="2020-08" db="EMBL/GenBank/DDBJ databases">
        <title>Genomic Encyclopedia of Type Strains, Phase IV (KMG-V): Genome sequencing to study the core and pangenomes of soil and plant-associated prokaryotes.</title>
        <authorList>
            <person name="Whitman W."/>
        </authorList>
    </citation>
    <scope>NUCLEOTIDE SEQUENCE [LARGE SCALE GENOMIC DNA]</scope>
    <source>
        <strain evidence="9 10">X5P3</strain>
    </source>
</reference>
<accession>A0A7W8E7V3</accession>
<evidence type="ECO:0000313" key="9">
    <source>
        <dbReference type="EMBL" id="MBB5061789.1"/>
    </source>
</evidence>
<evidence type="ECO:0000256" key="6">
    <source>
        <dbReference type="PIRNR" id="PIRNR000446"/>
    </source>
</evidence>
<dbReference type="Gene3D" id="3.40.366.10">
    <property type="entry name" value="Malonyl-Coenzyme A Acyl Carrier Protein, domain 2"/>
    <property type="match status" value="1"/>
</dbReference>
<proteinExistence type="inferred from homology"/>
<dbReference type="EMBL" id="JACHIO010000001">
    <property type="protein sequence ID" value="MBB5061789.1"/>
    <property type="molecule type" value="Genomic_DNA"/>
</dbReference>
<dbReference type="Gene3D" id="3.30.70.250">
    <property type="entry name" value="Malonyl-CoA ACP transacylase, ACP-binding"/>
    <property type="match status" value="1"/>
</dbReference>
<dbReference type="RefSeq" id="WP_184252337.1">
    <property type="nucleotide sequence ID" value="NZ_JACHIO010000001.1"/>
</dbReference>
<comment type="caution">
    <text evidence="9">The sequence shown here is derived from an EMBL/GenBank/DDBJ whole genome shotgun (WGS) entry which is preliminary data.</text>
</comment>
<dbReference type="SMART" id="SM00827">
    <property type="entry name" value="PKS_AT"/>
    <property type="match status" value="1"/>
</dbReference>
<protein>
    <recommendedName>
        <fullName evidence="2 6">Malonyl CoA-acyl carrier protein transacylase</fullName>
        <ecNumber evidence="1 6">2.3.1.39</ecNumber>
    </recommendedName>
</protein>
<dbReference type="InterPro" id="IPR014043">
    <property type="entry name" value="Acyl_transferase_dom"/>
</dbReference>
<evidence type="ECO:0000259" key="8">
    <source>
        <dbReference type="SMART" id="SM00827"/>
    </source>
</evidence>
<dbReference type="PANTHER" id="PTHR42681:SF1">
    <property type="entry name" value="MALONYL-COA-ACYL CARRIER PROTEIN TRANSACYLASE, MITOCHONDRIAL"/>
    <property type="match status" value="1"/>
</dbReference>
<feature type="active site" evidence="7">
    <location>
        <position position="86"/>
    </location>
</feature>
<dbReference type="GO" id="GO:0006633">
    <property type="term" value="P:fatty acid biosynthetic process"/>
    <property type="evidence" value="ECO:0007669"/>
    <property type="project" value="TreeGrafter"/>
</dbReference>
<dbReference type="GO" id="GO:0004314">
    <property type="term" value="F:[acyl-carrier-protein] S-malonyltransferase activity"/>
    <property type="evidence" value="ECO:0007669"/>
    <property type="project" value="UniProtKB-EC"/>
</dbReference>
<dbReference type="PIRSF" id="PIRSF000446">
    <property type="entry name" value="Mct"/>
    <property type="match status" value="1"/>
</dbReference>
<dbReference type="InterPro" id="IPR001227">
    <property type="entry name" value="Ac_transferase_dom_sf"/>
</dbReference>
<dbReference type="SUPFAM" id="SSF55048">
    <property type="entry name" value="Probable ACP-binding domain of malonyl-CoA ACP transacylase"/>
    <property type="match status" value="1"/>
</dbReference>
<dbReference type="EC" id="2.3.1.39" evidence="1 6"/>
<evidence type="ECO:0000256" key="3">
    <source>
        <dbReference type="ARBA" id="ARBA00022679"/>
    </source>
</evidence>
<sequence>MNTGLLFPGQGSQRPQMLHDLVQHPVVDETLAEISEVLGRDIRTLDSTEALRSPVSVQLAIFAAGVSTARALQRSGVRPLAVAGLSIGAFSAAVVSEAIELSDAVLLVRSRAEQMEHLYPTGYGLAAIVGLNEAQVIKLVAAESTTAHPVFVGNINAPRQVVIAGSIEGMKAVLEKALSQGARKAELLDVPVPSHCPLLQPIADSLHAQLEAIPVQDPKVIYIANVSARAVRTAKGIAKDLADNIAHGVRWHDATSVAQELGCELFLQLPPGHTLRDLAQENLPNIKANAITPDNFDKLLHLALS</sequence>
<keyword evidence="4 6" id="KW-0012">Acyltransferase</keyword>
<dbReference type="PANTHER" id="PTHR42681">
    <property type="entry name" value="MALONYL-COA-ACYL CARRIER PROTEIN TRANSACYLASE, MITOCHONDRIAL"/>
    <property type="match status" value="1"/>
</dbReference>
<feature type="domain" description="Malonyl-CoA:ACP transacylase (MAT)" evidence="8">
    <location>
        <begin position="6"/>
        <end position="296"/>
    </location>
</feature>
<evidence type="ECO:0000256" key="1">
    <source>
        <dbReference type="ARBA" id="ARBA00013258"/>
    </source>
</evidence>
<dbReference type="Proteomes" id="UP000584867">
    <property type="component" value="Unassembled WGS sequence"/>
</dbReference>
<dbReference type="GO" id="GO:0005829">
    <property type="term" value="C:cytosol"/>
    <property type="evidence" value="ECO:0007669"/>
    <property type="project" value="TreeGrafter"/>
</dbReference>
<comment type="catalytic activity">
    <reaction evidence="5 6">
        <text>holo-[ACP] + malonyl-CoA = malonyl-[ACP] + CoA</text>
        <dbReference type="Rhea" id="RHEA:41792"/>
        <dbReference type="Rhea" id="RHEA-COMP:9623"/>
        <dbReference type="Rhea" id="RHEA-COMP:9685"/>
        <dbReference type="ChEBI" id="CHEBI:57287"/>
        <dbReference type="ChEBI" id="CHEBI:57384"/>
        <dbReference type="ChEBI" id="CHEBI:64479"/>
        <dbReference type="ChEBI" id="CHEBI:78449"/>
        <dbReference type="EC" id="2.3.1.39"/>
    </reaction>
</comment>
<keyword evidence="3 6" id="KW-0808">Transferase</keyword>